<accession>Q6BJS0</accession>
<gene>
    <name evidence="2" type="ordered locus">DEHA2G00418g</name>
</gene>
<feature type="transmembrane region" description="Helical" evidence="1">
    <location>
        <begin position="16"/>
        <end position="46"/>
    </location>
</feature>
<keyword evidence="3" id="KW-1185">Reference proteome</keyword>
<protein>
    <submittedName>
        <fullName evidence="2">DEHA2G00418p</fullName>
    </submittedName>
</protein>
<dbReference type="RefSeq" id="XP_461551.1">
    <property type="nucleotide sequence ID" value="XM_461551.1"/>
</dbReference>
<dbReference type="AlphaFoldDB" id="Q6BJS0"/>
<keyword evidence="1" id="KW-0472">Membrane</keyword>
<keyword evidence="1" id="KW-1133">Transmembrane helix</keyword>
<dbReference type="InParanoid" id="Q6BJS0"/>
<evidence type="ECO:0000313" key="2">
    <source>
        <dbReference type="EMBL" id="CAG89995.1"/>
    </source>
</evidence>
<evidence type="ECO:0000256" key="1">
    <source>
        <dbReference type="SAM" id="Phobius"/>
    </source>
</evidence>
<dbReference type="Proteomes" id="UP000000599">
    <property type="component" value="Chromosome G"/>
</dbReference>
<keyword evidence="1" id="KW-0812">Transmembrane</keyword>
<organism evidence="2 3">
    <name type="scientific">Debaryomyces hansenii (strain ATCC 36239 / CBS 767 / BCRC 21394 / JCM 1990 / NBRC 0083 / IGC 2968)</name>
    <name type="common">Yeast</name>
    <name type="synonym">Torulaspora hansenii</name>
    <dbReference type="NCBI Taxonomy" id="284592"/>
    <lineage>
        <taxon>Eukaryota</taxon>
        <taxon>Fungi</taxon>
        <taxon>Dikarya</taxon>
        <taxon>Ascomycota</taxon>
        <taxon>Saccharomycotina</taxon>
        <taxon>Pichiomycetes</taxon>
        <taxon>Debaryomycetaceae</taxon>
        <taxon>Debaryomyces</taxon>
    </lineage>
</organism>
<sequence>MFTLQYISSNICAKPFMAFIMLVILFTTSIGCYLELMVYLCAAVLLQADHFKMLTNDTNETIEHVLVRSVIEKRPFKYADESSLYAHVWQEIITDINILVRAKYNNKYYHLGSIEDTKDRFFGIMNSSSRSLRTKKDPSTVNFTDWEKTLLIARNIYEEDSCNEKCDEKY</sequence>
<dbReference type="GeneID" id="2904411"/>
<evidence type="ECO:0000313" key="3">
    <source>
        <dbReference type="Proteomes" id="UP000000599"/>
    </source>
</evidence>
<reference evidence="2 3" key="1">
    <citation type="journal article" date="2004" name="Nature">
        <title>Genome evolution in yeasts.</title>
        <authorList>
            <consortium name="Genolevures"/>
            <person name="Dujon B."/>
            <person name="Sherman D."/>
            <person name="Fischer G."/>
            <person name="Durrens P."/>
            <person name="Casaregola S."/>
            <person name="Lafontaine I."/>
            <person name="de Montigny J."/>
            <person name="Marck C."/>
            <person name="Neuveglise C."/>
            <person name="Talla E."/>
            <person name="Goffard N."/>
            <person name="Frangeul L."/>
            <person name="Aigle M."/>
            <person name="Anthouard V."/>
            <person name="Babour A."/>
            <person name="Barbe V."/>
            <person name="Barnay S."/>
            <person name="Blanchin S."/>
            <person name="Beckerich J.M."/>
            <person name="Beyne E."/>
            <person name="Bleykasten C."/>
            <person name="Boisrame A."/>
            <person name="Boyer J."/>
            <person name="Cattolico L."/>
            <person name="Confanioleri F."/>
            <person name="de Daruvar A."/>
            <person name="Despons L."/>
            <person name="Fabre E."/>
            <person name="Fairhead C."/>
            <person name="Ferry-Dumazet H."/>
            <person name="Groppi A."/>
            <person name="Hantraye F."/>
            <person name="Hennequin C."/>
            <person name="Jauniaux N."/>
            <person name="Joyet P."/>
            <person name="Kachouri R."/>
            <person name="Kerrest A."/>
            <person name="Koszul R."/>
            <person name="Lemaire M."/>
            <person name="Lesur I."/>
            <person name="Ma L."/>
            <person name="Muller H."/>
            <person name="Nicaud J.M."/>
            <person name="Nikolski M."/>
            <person name="Oztas S."/>
            <person name="Ozier-Kalogeropoulos O."/>
            <person name="Pellenz S."/>
            <person name="Potier S."/>
            <person name="Richard G.F."/>
            <person name="Straub M.L."/>
            <person name="Suleau A."/>
            <person name="Swennene D."/>
            <person name="Tekaia F."/>
            <person name="Wesolowski-Louvel M."/>
            <person name="Westhof E."/>
            <person name="Wirth B."/>
            <person name="Zeniou-Meyer M."/>
            <person name="Zivanovic I."/>
            <person name="Bolotin-Fukuhara M."/>
            <person name="Thierry A."/>
            <person name="Bouchier C."/>
            <person name="Caudron B."/>
            <person name="Scarpelli C."/>
            <person name="Gaillardin C."/>
            <person name="Weissenbach J."/>
            <person name="Wincker P."/>
            <person name="Souciet J.L."/>
        </authorList>
    </citation>
    <scope>NUCLEOTIDE SEQUENCE [LARGE SCALE GENOMIC DNA]</scope>
    <source>
        <strain evidence="3">ATCC 36239 / CBS 767 / BCRC 21394 / JCM 1990 / NBRC 0083 / IGC 2968</strain>
    </source>
</reference>
<name>Q6BJS0_DEBHA</name>
<dbReference type="EMBL" id="CR382139">
    <property type="protein sequence ID" value="CAG89995.1"/>
    <property type="molecule type" value="Genomic_DNA"/>
</dbReference>
<proteinExistence type="predicted"/>
<dbReference type="KEGG" id="dha:DEHA2G00418g"/>
<dbReference type="HOGENOM" id="CLU_1578481_0_0_1"/>